<feature type="compositionally biased region" description="Basic residues" evidence="1">
    <location>
        <begin position="1138"/>
        <end position="1154"/>
    </location>
</feature>
<feature type="compositionally biased region" description="Basic residues" evidence="1">
    <location>
        <begin position="653"/>
        <end position="664"/>
    </location>
</feature>
<feature type="compositionally biased region" description="Basic residues" evidence="1">
    <location>
        <begin position="590"/>
        <end position="603"/>
    </location>
</feature>
<feature type="compositionally biased region" description="Low complexity" evidence="1">
    <location>
        <begin position="2860"/>
        <end position="2871"/>
    </location>
</feature>
<feature type="compositionally biased region" description="Basic residues" evidence="1">
    <location>
        <begin position="504"/>
        <end position="518"/>
    </location>
</feature>
<feature type="region of interest" description="Disordered" evidence="1">
    <location>
        <begin position="1333"/>
        <end position="1477"/>
    </location>
</feature>
<feature type="compositionally biased region" description="Basic residues" evidence="1">
    <location>
        <begin position="3027"/>
        <end position="3037"/>
    </location>
</feature>
<feature type="compositionally biased region" description="Basic and acidic residues" evidence="1">
    <location>
        <begin position="872"/>
        <end position="883"/>
    </location>
</feature>
<accession>A0A699GF11</accession>
<feature type="compositionally biased region" description="Basic and acidic residues" evidence="1">
    <location>
        <begin position="1580"/>
        <end position="1598"/>
    </location>
</feature>
<feature type="compositionally biased region" description="Basic residues" evidence="1">
    <location>
        <begin position="1177"/>
        <end position="1190"/>
    </location>
</feature>
<feature type="compositionally biased region" description="Basic residues" evidence="1">
    <location>
        <begin position="574"/>
        <end position="583"/>
    </location>
</feature>
<feature type="compositionally biased region" description="Basic and acidic residues" evidence="1">
    <location>
        <begin position="1044"/>
        <end position="1066"/>
    </location>
</feature>
<evidence type="ECO:0000313" key="2">
    <source>
        <dbReference type="EMBL" id="GEU28464.1"/>
    </source>
</evidence>
<feature type="region of interest" description="Disordered" evidence="1">
    <location>
        <begin position="2531"/>
        <end position="2602"/>
    </location>
</feature>
<gene>
    <name evidence="2" type="ORF">Tci_000442</name>
</gene>
<feature type="compositionally biased region" description="Low complexity" evidence="1">
    <location>
        <begin position="395"/>
        <end position="407"/>
    </location>
</feature>
<feature type="compositionally biased region" description="Basic residues" evidence="1">
    <location>
        <begin position="1250"/>
        <end position="1266"/>
    </location>
</feature>
<feature type="compositionally biased region" description="Basic residues" evidence="1">
    <location>
        <begin position="338"/>
        <end position="356"/>
    </location>
</feature>
<feature type="region of interest" description="Disordered" evidence="1">
    <location>
        <begin position="2944"/>
        <end position="2991"/>
    </location>
</feature>
<feature type="compositionally biased region" description="Basic residues" evidence="1">
    <location>
        <begin position="852"/>
        <end position="864"/>
    </location>
</feature>
<feature type="region of interest" description="Disordered" evidence="1">
    <location>
        <begin position="946"/>
        <end position="968"/>
    </location>
</feature>
<feature type="compositionally biased region" description="Low complexity" evidence="1">
    <location>
        <begin position="2035"/>
        <end position="2053"/>
    </location>
</feature>
<feature type="compositionally biased region" description="Basic and acidic residues" evidence="1">
    <location>
        <begin position="808"/>
        <end position="825"/>
    </location>
</feature>
<feature type="compositionally biased region" description="Low complexity" evidence="1">
    <location>
        <begin position="1267"/>
        <end position="1304"/>
    </location>
</feature>
<feature type="region of interest" description="Disordered" evidence="1">
    <location>
        <begin position="1721"/>
        <end position="1764"/>
    </location>
</feature>
<feature type="compositionally biased region" description="Basic and acidic residues" evidence="1">
    <location>
        <begin position="1237"/>
        <end position="1249"/>
    </location>
</feature>
<feature type="compositionally biased region" description="Basic residues" evidence="1">
    <location>
        <begin position="2067"/>
        <end position="2077"/>
    </location>
</feature>
<feature type="region of interest" description="Disordered" evidence="1">
    <location>
        <begin position="388"/>
        <end position="560"/>
    </location>
</feature>
<feature type="compositionally biased region" description="Basic residues" evidence="1">
    <location>
        <begin position="1923"/>
        <end position="1938"/>
    </location>
</feature>
<feature type="compositionally biased region" description="Basic and acidic residues" evidence="1">
    <location>
        <begin position="1443"/>
        <end position="1455"/>
    </location>
</feature>
<feature type="compositionally biased region" description="Basic residues" evidence="1">
    <location>
        <begin position="466"/>
        <end position="491"/>
    </location>
</feature>
<name>A0A699GF11_TANCI</name>
<feature type="compositionally biased region" description="Basic residues" evidence="1">
    <location>
        <begin position="408"/>
        <end position="449"/>
    </location>
</feature>
<feature type="compositionally biased region" description="Gly residues" evidence="1">
    <location>
        <begin position="2872"/>
        <end position="2881"/>
    </location>
</feature>
<feature type="compositionally biased region" description="Gly residues" evidence="1">
    <location>
        <begin position="1898"/>
        <end position="1910"/>
    </location>
</feature>
<feature type="compositionally biased region" description="Low complexity" evidence="1">
    <location>
        <begin position="3038"/>
        <end position="3048"/>
    </location>
</feature>
<feature type="region of interest" description="Disordered" evidence="1">
    <location>
        <begin position="1843"/>
        <end position="1971"/>
    </location>
</feature>
<feature type="compositionally biased region" description="Low complexity" evidence="1">
    <location>
        <begin position="1192"/>
        <end position="1202"/>
    </location>
</feature>
<feature type="compositionally biased region" description="Basic and acidic residues" evidence="1">
    <location>
        <begin position="2004"/>
        <end position="2021"/>
    </location>
</feature>
<feature type="region of interest" description="Disordered" evidence="1">
    <location>
        <begin position="621"/>
        <end position="679"/>
    </location>
</feature>
<feature type="compositionally biased region" description="Low complexity" evidence="1">
    <location>
        <begin position="2577"/>
        <end position="2586"/>
    </location>
</feature>
<feature type="compositionally biased region" description="Low complexity" evidence="1">
    <location>
        <begin position="3141"/>
        <end position="3154"/>
    </location>
</feature>
<feature type="compositionally biased region" description="Basic residues" evidence="1">
    <location>
        <begin position="621"/>
        <end position="637"/>
    </location>
</feature>
<feature type="region of interest" description="Disordered" evidence="1">
    <location>
        <begin position="338"/>
        <end position="370"/>
    </location>
</feature>
<feature type="compositionally biased region" description="Low complexity" evidence="1">
    <location>
        <begin position="1067"/>
        <end position="1080"/>
    </location>
</feature>
<feature type="region of interest" description="Disordered" evidence="1">
    <location>
        <begin position="3026"/>
        <end position="3191"/>
    </location>
</feature>
<feature type="compositionally biased region" description="Basic residues" evidence="1">
    <location>
        <begin position="1785"/>
        <end position="1797"/>
    </location>
</feature>
<protein>
    <submittedName>
        <fullName evidence="2">Uncharacterized protein</fullName>
    </submittedName>
</protein>
<feature type="region of interest" description="Disordered" evidence="1">
    <location>
        <begin position="1655"/>
        <end position="1676"/>
    </location>
</feature>
<reference evidence="2" key="1">
    <citation type="journal article" date="2019" name="Sci. Rep.">
        <title>Draft genome of Tanacetum cinerariifolium, the natural source of mosquito coil.</title>
        <authorList>
            <person name="Yamashiro T."/>
            <person name="Shiraishi A."/>
            <person name="Satake H."/>
            <person name="Nakayama K."/>
        </authorList>
    </citation>
    <scope>NUCLEOTIDE SEQUENCE</scope>
</reference>
<organism evidence="2">
    <name type="scientific">Tanacetum cinerariifolium</name>
    <name type="common">Dalmatian daisy</name>
    <name type="synonym">Chrysanthemum cinerariifolium</name>
    <dbReference type="NCBI Taxonomy" id="118510"/>
    <lineage>
        <taxon>Eukaryota</taxon>
        <taxon>Viridiplantae</taxon>
        <taxon>Streptophyta</taxon>
        <taxon>Embryophyta</taxon>
        <taxon>Tracheophyta</taxon>
        <taxon>Spermatophyta</taxon>
        <taxon>Magnoliopsida</taxon>
        <taxon>eudicotyledons</taxon>
        <taxon>Gunneridae</taxon>
        <taxon>Pentapetalae</taxon>
        <taxon>asterids</taxon>
        <taxon>campanulids</taxon>
        <taxon>Asterales</taxon>
        <taxon>Asteraceae</taxon>
        <taxon>Asteroideae</taxon>
        <taxon>Anthemideae</taxon>
        <taxon>Anthemidinae</taxon>
        <taxon>Tanacetum</taxon>
    </lineage>
</organism>
<feature type="compositionally biased region" description="Basic residues" evidence="1">
    <location>
        <begin position="1741"/>
        <end position="1758"/>
    </location>
</feature>
<feature type="compositionally biased region" description="Basic and acidic residues" evidence="1">
    <location>
        <begin position="538"/>
        <end position="548"/>
    </location>
</feature>
<feature type="compositionally biased region" description="Low complexity" evidence="1">
    <location>
        <begin position="1396"/>
        <end position="1411"/>
    </location>
</feature>
<feature type="compositionally biased region" description="Basic and acidic residues" evidence="1">
    <location>
        <begin position="456"/>
        <end position="465"/>
    </location>
</feature>
<feature type="compositionally biased region" description="Basic residues" evidence="1">
    <location>
        <begin position="2982"/>
        <end position="2991"/>
    </location>
</feature>
<feature type="region of interest" description="Disordered" evidence="1">
    <location>
        <begin position="1013"/>
        <end position="1305"/>
    </location>
</feature>
<feature type="compositionally biased region" description="Low complexity" evidence="1">
    <location>
        <begin position="1104"/>
        <end position="1113"/>
    </location>
</feature>
<feature type="region of interest" description="Disordered" evidence="1">
    <location>
        <begin position="1780"/>
        <end position="1829"/>
    </location>
</feature>
<feature type="compositionally biased region" description="Basic and acidic residues" evidence="1">
    <location>
        <begin position="1017"/>
        <end position="1032"/>
    </location>
</feature>
<feature type="region of interest" description="Disordered" evidence="1">
    <location>
        <begin position="2622"/>
        <end position="2651"/>
    </location>
</feature>
<feature type="region of interest" description="Disordered" evidence="1">
    <location>
        <begin position="2740"/>
        <end position="2928"/>
    </location>
</feature>
<feature type="compositionally biased region" description="Low complexity" evidence="1">
    <location>
        <begin position="2078"/>
        <end position="2089"/>
    </location>
</feature>
<feature type="compositionally biased region" description="Basic and acidic residues" evidence="1">
    <location>
        <begin position="1352"/>
        <end position="1369"/>
    </location>
</feature>
<feature type="region of interest" description="Disordered" evidence="1">
    <location>
        <begin position="2002"/>
        <end position="2119"/>
    </location>
</feature>
<feature type="compositionally biased region" description="Low complexity" evidence="1">
    <location>
        <begin position="1535"/>
        <end position="1548"/>
    </location>
</feature>
<feature type="compositionally biased region" description="Gly residues" evidence="1">
    <location>
        <begin position="1155"/>
        <end position="1164"/>
    </location>
</feature>
<feature type="compositionally biased region" description="Basic and acidic residues" evidence="1">
    <location>
        <begin position="1082"/>
        <end position="1097"/>
    </location>
</feature>
<feature type="compositionally biased region" description="Basic residues" evidence="1">
    <location>
        <begin position="3052"/>
        <end position="3093"/>
    </location>
</feature>
<feature type="compositionally biased region" description="Basic residues" evidence="1">
    <location>
        <begin position="1456"/>
        <end position="1465"/>
    </location>
</feature>
<proteinExistence type="predicted"/>
<feature type="region of interest" description="Disordered" evidence="1">
    <location>
        <begin position="1522"/>
        <end position="1643"/>
    </location>
</feature>
<evidence type="ECO:0000256" key="1">
    <source>
        <dbReference type="SAM" id="MobiDB-lite"/>
    </source>
</evidence>
<feature type="compositionally biased region" description="Basic residues" evidence="1">
    <location>
        <begin position="1599"/>
        <end position="1616"/>
    </location>
</feature>
<sequence length="3191" mass="339057">MGGLAPGFVDQAGRIGGGAAPGLARVAQLAGAVGRQQQAVLQRQQRAVAIAAGPVLGRAVVEQARAGAGVPGAAAPGQLAAQLARGAAKIVERQVIHVGQARVQRQLQRLGQRHRRRQLRLYLHLPLVELAAQRGVAQRRGRAQLPAPVAPRRVDAGKQRGAVVRVQAVVTAVLELHETLGAVGREVAHVVGRDDGVLVVPRQEFRQQLEAAIAAHRLVGGAGGALVDVLADAASRREAVERARLPAGAAAGAGLGDQRADFRRRGKALLDGLEQAFGLGQVAQVALDQRQVQPGARVQRFLLDHPPQAFGGVVALAFRHRAQGVAVQVLHRVGRLRPHRAHRQQRHRQQRRHYRRTGQEAGRGGAWQYHQVEKPGRRIGPAEMHHGASHRLHRGSVGAGAAASGRARQGRVRRRPGPGGRRARARGRHGAGRRLAAHGGRRLPVRPHGRPGAADRASRRGDAVRARCRAGRRPWRGAGRRQIRQPARRPRRPQERRAAQQPARRGRHRHHAPARPRARNPAGAASRQLGPLGAGDRPGPHHQLEPGRRAPPGGQRRLRAVPVRCGRAVCHARARQRRLRAGRQRSDGARRRHRPAHGRHAVQRPARGRFCARHVHHRLRRARPAGHLPAGRRRSRAARWPVRRAGQDGDHAGRRRTGRRRRHLSVPGHADAAPDDLGRDRVARRNDALVLCTNPAQVLRTNPAQVLRTNPALVFALNPALVPHEFHTSLKHQPRWTVVHGTPAFAMKAGAFCMGTRKMCEIPTNALRKLAVGRLRPVLRHHQPADAGAVAVHVAGLRPGADQPQRNHLADAHHDDPGRVPDDQRAGAGAQLHPGAGGRAVRHGTQQAGVQRRVRAKPQARGRQRGPGAQRSDQHPPVPDRQRAVRIFRRAVVPDLPGRDLHFRAGPGRVRAVRHGHPGGAGVPQRAGVEKAAGRRQFAGHRLRLAGHQQPAQRRGDRIDGHAAQPDGPLVQTARQIPAPAGRGQREGGAGGGRHQVRADRAAIAGARLRRLAGAGKQDHARHDDCRLDPARPRPGAGAAGRHGTAETDRRADRGRRERGGARRPGDAAAQRLIRPAAGRRAGRDRPERLGQDHHGAPDGGRVAGRAGQGAARQCRHLPVEQGRARSAPRLPAAGHRTVCRHGGRKHRPLRRGGGRQGGAGGAARGRARHDPAPAARLRHAAGRRRRRPVGRPEAAPGPGARHVWRSGRAGARRTQFQPRRRGRARLAGGRGRPARARQDHRADHPPDQRHRHHQQTAVAARRRGGAVRPHQAGAAGAAGEKPETGATGPGTNPAAAAAGTRPGAGTGASMKLLAGLDRGAAGRGRLFAVGHAGAAGQGRADAGHGRQGRQPQDHPAPERRHRQRDPGARRRHRQGGPAAGAHERRGAQVAGGSGARAVPGRARGRSAAGGRARRQGHRVSRVAAGIQERSAHGRSVRGAAAAEKRARIGAEKRAGGRRRKHRRPARPDARPGRLARSEGAAAGLFEGAGGKHARPGQRRLYRPLASARSGAHVRPGQWRHFRGHRQHQPGPAPGAGTVAAPRAARPGIPEGSAVGPVRRPEGSRCPVRPHAVARLRPGQRRDPRAGGRHRGGPERVHPGRRGRARREAARHRAGRRWPGGGRPAARQPGRPRPYQAAGGTDFFGLQCQPHAAYRGRGGAGGGRPHAPDGCAARHAGGNLRQDRRAHHDELPAQAGNRPRQNLAVGGLIEACRSFFHRAGAAGARWRRPRDQPDAGLPGRAAKRSHVPQRHPRIRVRHREPGAGPLGAAAQRVGQLLQQPGGRRDRVHHQRHRHAAARPRIPQQVGRDPGTAAGVQPGSDRALPPGPVADRLRHRGLRLAQAGADPAPGRRLHGGAVCQHPAAPGRGAARRVPRTALRQQPPVRQGRGHQDRHAGNRGAAGPGRSAGAGSEGQCADHAGGAVGHRRPGRDGHRRRGRRIPPGAGRLRGGIVTPGNQQGQVGPHAAAGPGGQLRQEQFGHAQYPEPGFQAEVDRLPAQRAAVLGRRGERDHAPGRGKQREGQGRPAGRHRQGAGGAAQAACAGGQQRGAVARAGQGSGVGHHAGDGHRAKHQGRRAHQPRPAQRPAAADHQPARPGPGAGRTLAAGPAHRRWRGRGRGESGQRVVPALTCGRGGLVAHAAHQRLARGLQAGGNRVGQSGQRLVALARFRPFFGSDCRQVRFGERLARQAVIAVRARRGVQFQPQGVVIGVHLALAYRAAHGAVGVAHQAQFDAAQRVADLAQQLDHHAFRAQAVQFAGGVLDDLQAVFAARALHAADAQHHAALALVERECAVVHDQFVGPCALHQLQHQFALALHRLHGAQLDMVGQAALAGGARQHHLVLRGQRSERAQALAQDEAVVLGQQRDALRIAERVAEIGAEDFIDHARMVRHQVGKQRRGVQQLQPAVRGLAVQQGARGQLDVVAQPAQARQTCRGGVQGDQHRVSFEKQRYPHRKGAMVCLAAGADNWGRSVRAFPHTVSGLYRPVPAVRLGHLHRSPVRPQHHALESRSVAGTGVLVAPWLARGAAVVDRADPGRNPGARHAGRPGAHHPAVAVADRRLRYDGGGAAPRVRQRRPVRQPQPAVPVGGDRGGGRAAQRPGVHQPAVGVWPYPCRQLGHGGAALRHRRHGGRGGVDAADLDPGQRPRPAAPARHRVAARNARLPGAGHRRAVPGVRQHCHVGIQGFLFPVPARGVGGLAPRAVRHGADGVCAAGGHRRAGQVEPRRRHCRARVADAGRGAGAVAAAGGRRRNGCRAGARTEPAADRPGHVRQGLRIPAGTGRERRHAQKRGAAHDCRIGPRGRGGAAPARLLPHRRHEARAGRCAPPGGGREPAIHGTVAGAGSPAQDRCDSRAAGAGGPAAGRTGAAQPAGQRGRGGAGPAGGRAPHHGDRLARGSGGRQGRPPCRPARRAYPARHAAPDDRGQRQGRVAGAGCAIVRTVRLDQGERTGIGPGAEPGHHGSPWRRTVGRSWRQGPRRAQPDRLHRRRRSVRARRAGLAVGRARLPHRRVFQRRSLSAGVAARVARLPAARHPHVRHGRAGAAAGTGAPGLPHSVHHHERPRRRGHGARGVQGRRRRFPGKAVRRRQADRRHRRGAVAGARGTARAAAPQPPRQPAGRTDAARARSDGPGGAGTPQPRDRAGAGHQRAHGGSAQGAPDGQAGRGQCGRPGADQPAGKRPVTPAGSAPVTQGWG</sequence>
<comment type="caution">
    <text evidence="2">The sequence shown here is derived from an EMBL/GenBank/DDBJ whole genome shotgun (WGS) entry which is preliminary data.</text>
</comment>
<dbReference type="EMBL" id="BKCJ010000007">
    <property type="protein sequence ID" value="GEU28464.1"/>
    <property type="molecule type" value="Genomic_DNA"/>
</dbReference>
<feature type="region of interest" description="Disordered" evidence="1">
    <location>
        <begin position="574"/>
        <end position="603"/>
    </location>
</feature>
<feature type="compositionally biased region" description="Low complexity" evidence="1">
    <location>
        <begin position="3094"/>
        <end position="3106"/>
    </location>
</feature>
<feature type="region of interest" description="Disordered" evidence="1">
    <location>
        <begin position="799"/>
        <end position="884"/>
    </location>
</feature>
<feature type="compositionally biased region" description="Basic residues" evidence="1">
    <location>
        <begin position="1412"/>
        <end position="1421"/>
    </location>
</feature>